<reference evidence="1 2" key="1">
    <citation type="journal article" date="2021" name="Hortic Res">
        <title>Chromosome-scale assembly of the Dendrobium chrysotoxum genome enhances the understanding of orchid evolution.</title>
        <authorList>
            <person name="Zhang Y."/>
            <person name="Zhang G.Q."/>
            <person name="Zhang D."/>
            <person name="Liu X.D."/>
            <person name="Xu X.Y."/>
            <person name="Sun W.H."/>
            <person name="Yu X."/>
            <person name="Zhu X."/>
            <person name="Wang Z.W."/>
            <person name="Zhao X."/>
            <person name="Zhong W.Y."/>
            <person name="Chen H."/>
            <person name="Yin W.L."/>
            <person name="Huang T."/>
            <person name="Niu S.C."/>
            <person name="Liu Z.J."/>
        </authorList>
    </citation>
    <scope>NUCLEOTIDE SEQUENCE [LARGE SCALE GENOMIC DNA]</scope>
    <source>
        <strain evidence="1">Lindl</strain>
    </source>
</reference>
<sequence length="87" mass="9814">MEMLKELDIAARIRFDDEAAEEVSTDFGGIVRARPGGVLCPNSELEIVKIIEFSYKSSGSSFSVTPRGQYLNNIIMHDYTYFSFIII</sequence>
<accession>A0AAV7G203</accession>
<name>A0AAV7G203_DENCH</name>
<dbReference type="InterPro" id="IPR016167">
    <property type="entry name" value="FAD-bd_PCMH_sub1"/>
</dbReference>
<organism evidence="1 2">
    <name type="scientific">Dendrobium chrysotoxum</name>
    <name type="common">Orchid</name>
    <dbReference type="NCBI Taxonomy" id="161865"/>
    <lineage>
        <taxon>Eukaryota</taxon>
        <taxon>Viridiplantae</taxon>
        <taxon>Streptophyta</taxon>
        <taxon>Embryophyta</taxon>
        <taxon>Tracheophyta</taxon>
        <taxon>Spermatophyta</taxon>
        <taxon>Magnoliopsida</taxon>
        <taxon>Liliopsida</taxon>
        <taxon>Asparagales</taxon>
        <taxon>Orchidaceae</taxon>
        <taxon>Epidendroideae</taxon>
        <taxon>Malaxideae</taxon>
        <taxon>Dendrobiinae</taxon>
        <taxon>Dendrobium</taxon>
    </lineage>
</organism>
<dbReference type="Gene3D" id="3.30.43.10">
    <property type="entry name" value="Uridine Diphospho-n-acetylenolpyruvylglucosamine Reductase, domain 2"/>
    <property type="match status" value="1"/>
</dbReference>
<proteinExistence type="predicted"/>
<dbReference type="AlphaFoldDB" id="A0AAV7G203"/>
<dbReference type="EMBL" id="JAGFBR010000018">
    <property type="protein sequence ID" value="KAH0449538.1"/>
    <property type="molecule type" value="Genomic_DNA"/>
</dbReference>
<gene>
    <name evidence="1" type="ORF">IEQ34_020230</name>
</gene>
<dbReference type="InterPro" id="IPR036318">
    <property type="entry name" value="FAD-bd_PCMH-like_sf"/>
</dbReference>
<keyword evidence="2" id="KW-1185">Reference proteome</keyword>
<protein>
    <submittedName>
        <fullName evidence="1">Uncharacterized protein</fullName>
    </submittedName>
</protein>
<evidence type="ECO:0000313" key="1">
    <source>
        <dbReference type="EMBL" id="KAH0449538.1"/>
    </source>
</evidence>
<evidence type="ECO:0000313" key="2">
    <source>
        <dbReference type="Proteomes" id="UP000775213"/>
    </source>
</evidence>
<dbReference type="GO" id="GO:0050660">
    <property type="term" value="F:flavin adenine dinucleotide binding"/>
    <property type="evidence" value="ECO:0007669"/>
    <property type="project" value="InterPro"/>
</dbReference>
<dbReference type="SUPFAM" id="SSF56176">
    <property type="entry name" value="FAD-binding/transporter-associated domain-like"/>
    <property type="match status" value="1"/>
</dbReference>
<comment type="caution">
    <text evidence="1">The sequence shown here is derived from an EMBL/GenBank/DDBJ whole genome shotgun (WGS) entry which is preliminary data.</text>
</comment>
<dbReference type="Proteomes" id="UP000775213">
    <property type="component" value="Unassembled WGS sequence"/>
</dbReference>